<evidence type="ECO:0000313" key="3">
    <source>
        <dbReference type="Proteomes" id="UP001501243"/>
    </source>
</evidence>
<accession>A0ABP8QQK9</accession>
<feature type="compositionally biased region" description="Low complexity" evidence="1">
    <location>
        <begin position="26"/>
        <end position="40"/>
    </location>
</feature>
<organism evidence="2 3">
    <name type="scientific">Hymenobacter ginsengisoli</name>
    <dbReference type="NCBI Taxonomy" id="1051626"/>
    <lineage>
        <taxon>Bacteria</taxon>
        <taxon>Pseudomonadati</taxon>
        <taxon>Bacteroidota</taxon>
        <taxon>Cytophagia</taxon>
        <taxon>Cytophagales</taxon>
        <taxon>Hymenobacteraceae</taxon>
        <taxon>Hymenobacter</taxon>
    </lineage>
</organism>
<protein>
    <submittedName>
        <fullName evidence="2">Uncharacterized protein</fullName>
    </submittedName>
</protein>
<feature type="compositionally biased region" description="Pro residues" evidence="1">
    <location>
        <begin position="41"/>
        <end position="51"/>
    </location>
</feature>
<evidence type="ECO:0000313" key="2">
    <source>
        <dbReference type="EMBL" id="GAA4506476.1"/>
    </source>
</evidence>
<reference evidence="3" key="1">
    <citation type="journal article" date="2019" name="Int. J. Syst. Evol. Microbiol.">
        <title>The Global Catalogue of Microorganisms (GCM) 10K type strain sequencing project: providing services to taxonomists for standard genome sequencing and annotation.</title>
        <authorList>
            <consortium name="The Broad Institute Genomics Platform"/>
            <consortium name="The Broad Institute Genome Sequencing Center for Infectious Disease"/>
            <person name="Wu L."/>
            <person name="Ma J."/>
        </authorList>
    </citation>
    <scope>NUCLEOTIDE SEQUENCE [LARGE SCALE GENOMIC DNA]</scope>
    <source>
        <strain evidence="3">JCM 17841</strain>
    </source>
</reference>
<dbReference type="EMBL" id="BAABGQ010000009">
    <property type="protein sequence ID" value="GAA4506476.1"/>
    <property type="molecule type" value="Genomic_DNA"/>
</dbReference>
<feature type="region of interest" description="Disordered" evidence="1">
    <location>
        <begin position="77"/>
        <end position="106"/>
    </location>
</feature>
<sequence length="163" mass="17101">MAKIQRLKISTDEKMSMLRGQPGHMPAAPVAAEPATGTAPAPEPTPTPVRSPEPAAVAPPVIEAAAPAPAPVAVVATPKPTAPATQAVKRGRGRPPKVESPAAEVAPSGLQPSLIRLEGETQRAALAYIHEELMLHSRRVYLKELVDEAVNYYLQHGPPAKGK</sequence>
<feature type="compositionally biased region" description="Low complexity" evidence="1">
    <location>
        <begin position="77"/>
        <end position="88"/>
    </location>
</feature>
<proteinExistence type="predicted"/>
<name>A0ABP8QQK9_9BACT</name>
<gene>
    <name evidence="2" type="ORF">GCM10023172_35710</name>
</gene>
<feature type="region of interest" description="Disordered" evidence="1">
    <location>
        <begin position="1"/>
        <end position="55"/>
    </location>
</feature>
<evidence type="ECO:0000256" key="1">
    <source>
        <dbReference type="SAM" id="MobiDB-lite"/>
    </source>
</evidence>
<keyword evidence="3" id="KW-1185">Reference proteome</keyword>
<comment type="caution">
    <text evidence="2">The sequence shown here is derived from an EMBL/GenBank/DDBJ whole genome shotgun (WGS) entry which is preliminary data.</text>
</comment>
<dbReference type="Proteomes" id="UP001501243">
    <property type="component" value="Unassembled WGS sequence"/>
</dbReference>